<name>A0A5S4YNY1_9BRAD</name>
<dbReference type="AlphaFoldDB" id="A0A5S4YNY1"/>
<evidence type="ECO:0008006" key="4">
    <source>
        <dbReference type="Google" id="ProtNLM"/>
    </source>
</evidence>
<feature type="transmembrane region" description="Helical" evidence="1">
    <location>
        <begin position="133"/>
        <end position="154"/>
    </location>
</feature>
<feature type="transmembrane region" description="Helical" evidence="1">
    <location>
        <begin position="184"/>
        <end position="206"/>
    </location>
</feature>
<feature type="transmembrane region" description="Helical" evidence="1">
    <location>
        <begin position="398"/>
        <end position="418"/>
    </location>
</feature>
<accession>A0A5S4YNY1</accession>
<feature type="transmembrane region" description="Helical" evidence="1">
    <location>
        <begin position="301"/>
        <end position="317"/>
    </location>
</feature>
<dbReference type="RefSeq" id="WP_148744101.1">
    <property type="nucleotide sequence ID" value="NZ_VSTH01000146.1"/>
</dbReference>
<gene>
    <name evidence="2" type="ORF">FXV83_34965</name>
</gene>
<feature type="transmembrane region" description="Helical" evidence="1">
    <location>
        <begin position="213"/>
        <end position="233"/>
    </location>
</feature>
<evidence type="ECO:0000256" key="1">
    <source>
        <dbReference type="SAM" id="Phobius"/>
    </source>
</evidence>
<organism evidence="2 3">
    <name type="scientific">Bradyrhizobium hipponense</name>
    <dbReference type="NCBI Taxonomy" id="2605638"/>
    <lineage>
        <taxon>Bacteria</taxon>
        <taxon>Pseudomonadati</taxon>
        <taxon>Pseudomonadota</taxon>
        <taxon>Alphaproteobacteria</taxon>
        <taxon>Hyphomicrobiales</taxon>
        <taxon>Nitrobacteraceae</taxon>
        <taxon>Bradyrhizobium</taxon>
    </lineage>
</organism>
<evidence type="ECO:0000313" key="3">
    <source>
        <dbReference type="Proteomes" id="UP000324797"/>
    </source>
</evidence>
<feature type="transmembrane region" description="Helical" evidence="1">
    <location>
        <begin position="29"/>
        <end position="49"/>
    </location>
</feature>
<comment type="caution">
    <text evidence="2">The sequence shown here is derived from an EMBL/GenBank/DDBJ whole genome shotgun (WGS) entry which is preliminary data.</text>
</comment>
<reference evidence="2 3" key="1">
    <citation type="submission" date="2019-08" db="EMBL/GenBank/DDBJ databases">
        <title>Bradyrhizobium hipponensis sp. nov., a rhizobium isolated from a Lupinus angustifolius root nodule in Tunisia.</title>
        <authorList>
            <person name="Off K."/>
            <person name="Rejili M."/>
            <person name="Mars M."/>
            <person name="Brachmann A."/>
            <person name="Marin M."/>
        </authorList>
    </citation>
    <scope>NUCLEOTIDE SEQUENCE [LARGE SCALE GENOMIC DNA]</scope>
    <source>
        <strain evidence="3">aSej3</strain>
    </source>
</reference>
<sequence>MTEEIIVIRTSHGHGGDISPNKTPPTNSLLAIVLAMVCGFAGLALRCLAREHATDDAIQFLIPWYGFARDHGIGALAEPFTNYTPFYSYLLLIAARFDWLGQPLSLVKAISAVFELGCAIAVAQIVWRATKVPLRTSLAFCAVWLAPTVLFNGAMWAQADSIWTFFTLVSVALFMRGRNGVLPFAAAVSVKAQGVFLGPLVLGMLLRRRIHPAWLAAVPGIYVVLAIPVFVAGRSLGSVAGVYLEQAHTFHRLTMNAANIWVLAGGTPYEIGVAIGLVLAAVSGLALSMFIARSKRTGPEFILLAACVSLMLMPYLLPKMYERYFYAFELASIALACINPRYLPFAVIAQVDGVLSYLGFESGIIMGLLPAALGNTFLVFYLVLDLWRGERAFHFPKLAWLGFTVSTGGLLSYLVLAGSGWNMSPAYLIATGLATAMTMWLLKQSQGAGQPTRSCKV</sequence>
<protein>
    <recommendedName>
        <fullName evidence="4">Mannosyltransferase related to Gpi18</fullName>
    </recommendedName>
</protein>
<keyword evidence="1" id="KW-0472">Membrane</keyword>
<proteinExistence type="predicted"/>
<feature type="transmembrane region" description="Helical" evidence="1">
    <location>
        <begin position="271"/>
        <end position="292"/>
    </location>
</feature>
<dbReference type="EMBL" id="VSTH01000146">
    <property type="protein sequence ID" value="TYO62039.1"/>
    <property type="molecule type" value="Genomic_DNA"/>
</dbReference>
<keyword evidence="1" id="KW-1133">Transmembrane helix</keyword>
<feature type="transmembrane region" description="Helical" evidence="1">
    <location>
        <begin position="364"/>
        <end position="386"/>
    </location>
</feature>
<dbReference type="Proteomes" id="UP000324797">
    <property type="component" value="Unassembled WGS sequence"/>
</dbReference>
<feature type="transmembrane region" description="Helical" evidence="1">
    <location>
        <begin position="424"/>
        <end position="442"/>
    </location>
</feature>
<keyword evidence="1" id="KW-0812">Transmembrane</keyword>
<evidence type="ECO:0000313" key="2">
    <source>
        <dbReference type="EMBL" id="TYO62039.1"/>
    </source>
</evidence>
<keyword evidence="3" id="KW-1185">Reference proteome</keyword>